<dbReference type="Gene3D" id="2.60.40.790">
    <property type="match status" value="1"/>
</dbReference>
<dbReference type="PROSITE" id="PS51203">
    <property type="entry name" value="CS"/>
    <property type="match status" value="1"/>
</dbReference>
<comment type="caution">
    <text evidence="5">The sequence shown here is derived from an EMBL/GenBank/DDBJ whole genome shotgun (WGS) entry which is preliminary data.</text>
</comment>
<dbReference type="PROSITE" id="PS01031">
    <property type="entry name" value="SHSP"/>
    <property type="match status" value="1"/>
</dbReference>
<accession>A0A4V2WAN4</accession>
<dbReference type="SUPFAM" id="SSF49764">
    <property type="entry name" value="HSP20-like chaperones"/>
    <property type="match status" value="1"/>
</dbReference>
<comment type="similarity">
    <text evidence="1 2">Belongs to the small heat shock protein (HSP20) family.</text>
</comment>
<dbReference type="AlphaFoldDB" id="A0A4V2WAN4"/>
<evidence type="ECO:0000313" key="6">
    <source>
        <dbReference type="Proteomes" id="UP000295247"/>
    </source>
</evidence>
<dbReference type="InterPro" id="IPR008978">
    <property type="entry name" value="HSP20-like_chaperone"/>
</dbReference>
<organism evidence="5 6">
    <name type="scientific">Marichromatium gracile</name>
    <name type="common">Chromatium gracile</name>
    <dbReference type="NCBI Taxonomy" id="1048"/>
    <lineage>
        <taxon>Bacteria</taxon>
        <taxon>Pseudomonadati</taxon>
        <taxon>Pseudomonadota</taxon>
        <taxon>Gammaproteobacteria</taxon>
        <taxon>Chromatiales</taxon>
        <taxon>Chromatiaceae</taxon>
        <taxon>Marichromatium</taxon>
    </lineage>
</organism>
<keyword evidence="5" id="KW-0346">Stress response</keyword>
<feature type="domain" description="CS" evidence="4">
    <location>
        <begin position="55"/>
        <end position="161"/>
    </location>
</feature>
<protein>
    <submittedName>
        <fullName evidence="5">Heat shock protein Hsp20</fullName>
    </submittedName>
</protein>
<dbReference type="RefSeq" id="WP_132228345.1">
    <property type="nucleotide sequence ID" value="NZ_NRRH01000001.1"/>
</dbReference>
<evidence type="ECO:0000313" key="5">
    <source>
        <dbReference type="EMBL" id="TCW40000.1"/>
    </source>
</evidence>
<gene>
    <name evidence="5" type="ORF">EDC29_101417</name>
</gene>
<dbReference type="InterPro" id="IPR002068">
    <property type="entry name" value="A-crystallin/Hsp20_dom"/>
</dbReference>
<dbReference type="Pfam" id="PF00011">
    <property type="entry name" value="HSP20"/>
    <property type="match status" value="1"/>
</dbReference>
<dbReference type="CDD" id="cd06464">
    <property type="entry name" value="ACD_sHsps-like"/>
    <property type="match status" value="1"/>
</dbReference>
<evidence type="ECO:0000256" key="2">
    <source>
        <dbReference type="RuleBase" id="RU003616"/>
    </source>
</evidence>
<proteinExistence type="inferred from homology"/>
<name>A0A4V2WAN4_MARGR</name>
<evidence type="ECO:0000259" key="3">
    <source>
        <dbReference type="PROSITE" id="PS01031"/>
    </source>
</evidence>
<dbReference type="PANTHER" id="PTHR11527">
    <property type="entry name" value="HEAT-SHOCK PROTEIN 20 FAMILY MEMBER"/>
    <property type="match status" value="1"/>
</dbReference>
<feature type="domain" description="SHSP" evidence="3">
    <location>
        <begin position="51"/>
        <end position="161"/>
    </location>
</feature>
<reference evidence="5 6" key="1">
    <citation type="submission" date="2019-03" db="EMBL/GenBank/DDBJ databases">
        <title>Genomic Encyclopedia of Type Strains, Phase IV (KMG-IV): sequencing the most valuable type-strain genomes for metagenomic binning, comparative biology and taxonomic classification.</title>
        <authorList>
            <person name="Goeker M."/>
        </authorList>
    </citation>
    <scope>NUCLEOTIDE SEQUENCE [LARGE SCALE GENOMIC DNA]</scope>
    <source>
        <strain evidence="5 6">DSM 203</strain>
    </source>
</reference>
<dbReference type="Proteomes" id="UP000295247">
    <property type="component" value="Unassembled WGS sequence"/>
</dbReference>
<sequence>MKTKTKMPAETGAQRAPTLFDEMDRAFEQMMRQGWLQRPFPGLWPGWDAETKATAVVPRMDVIDRDDEILVRAEVPGVARKDLEIELSGRLLTIKGERAHETREEHGTYCHTEIARGGFTRSIRLPDEVATERVEATFEDGVLEVHLPKTERAERRRVEVK</sequence>
<evidence type="ECO:0000259" key="4">
    <source>
        <dbReference type="PROSITE" id="PS51203"/>
    </source>
</evidence>
<dbReference type="InterPro" id="IPR007052">
    <property type="entry name" value="CS_dom"/>
</dbReference>
<dbReference type="InterPro" id="IPR031107">
    <property type="entry name" value="Small_HSP"/>
</dbReference>
<evidence type="ECO:0000256" key="1">
    <source>
        <dbReference type="PROSITE-ProRule" id="PRU00285"/>
    </source>
</evidence>
<dbReference type="EMBL" id="SMDC01000001">
    <property type="protein sequence ID" value="TCW40000.1"/>
    <property type="molecule type" value="Genomic_DNA"/>
</dbReference>